<dbReference type="GO" id="GO:0009103">
    <property type="term" value="P:lipopolysaccharide biosynthetic process"/>
    <property type="evidence" value="ECO:0007669"/>
    <property type="project" value="UniProtKB-KW"/>
</dbReference>
<dbReference type="GO" id="GO:0099621">
    <property type="term" value="F:undecaprenyl-phosphate 4-deoxy-4-formamido-L-arabinose transferase activity"/>
    <property type="evidence" value="ECO:0007669"/>
    <property type="project" value="TreeGrafter"/>
</dbReference>
<dbReference type="InterPro" id="IPR001173">
    <property type="entry name" value="Glyco_trans_2-like"/>
</dbReference>
<dbReference type="PANTHER" id="PTHR48090">
    <property type="entry name" value="UNDECAPRENYL-PHOSPHATE 4-DEOXY-4-FORMAMIDO-L-ARABINOSE TRANSFERASE-RELATED"/>
    <property type="match status" value="1"/>
</dbReference>
<dbReference type="InterPro" id="IPR029044">
    <property type="entry name" value="Nucleotide-diphossugar_trans"/>
</dbReference>
<sequence length="96" mass="10423">MSRAEPISKVSVVIPVFNEQESLPALLERTTAACKQLLQPYEIILIDDGSSDNSAAMLTAAAEQPGSCIIAVLLNRNYGQHSAIMGGFQSGQRRFW</sequence>
<keyword evidence="2" id="KW-0328">Glycosyltransferase</keyword>
<dbReference type="GO" id="GO:0005886">
    <property type="term" value="C:plasma membrane"/>
    <property type="evidence" value="ECO:0007669"/>
    <property type="project" value="TreeGrafter"/>
</dbReference>
<gene>
    <name evidence="9" type="primary">arnC_1</name>
    <name evidence="9" type="ORF">NCTC12965_07411</name>
</gene>
<dbReference type="Pfam" id="PF00535">
    <property type="entry name" value="Glycos_transf_2"/>
    <property type="match status" value="1"/>
</dbReference>
<evidence type="ECO:0000256" key="3">
    <source>
        <dbReference type="ARBA" id="ARBA00022679"/>
    </source>
</evidence>
<feature type="domain" description="Glycosyltransferase 2-like" evidence="8">
    <location>
        <begin position="11"/>
        <end position="89"/>
    </location>
</feature>
<dbReference type="Gene3D" id="3.90.550.10">
    <property type="entry name" value="Spore Coat Polysaccharide Biosynthesis Protein SpsA, Chain A"/>
    <property type="match status" value="1"/>
</dbReference>
<protein>
    <submittedName>
        <fullName evidence="9">Undecaprenyl-phosphate 4-deoxy-4-formamido-L-arabinose transferase</fullName>
        <ecNumber evidence="9">2.7.8.30</ecNumber>
    </submittedName>
</protein>
<organism evidence="9">
    <name type="scientific">Serratia fonticola</name>
    <dbReference type="NCBI Taxonomy" id="47917"/>
    <lineage>
        <taxon>Bacteria</taxon>
        <taxon>Pseudomonadati</taxon>
        <taxon>Pseudomonadota</taxon>
        <taxon>Gammaproteobacteria</taxon>
        <taxon>Enterobacterales</taxon>
        <taxon>Yersiniaceae</taxon>
        <taxon>Serratia</taxon>
    </lineage>
</organism>
<proteinExistence type="predicted"/>
<keyword evidence="7" id="KW-0472">Membrane</keyword>
<reference evidence="9" key="1">
    <citation type="submission" date="2019-05" db="EMBL/GenBank/DDBJ databases">
        <authorList>
            <consortium name="Pathogen Informatics"/>
        </authorList>
    </citation>
    <scope>NUCLEOTIDE SEQUENCE [LARGE SCALE GENOMIC DNA]</scope>
    <source>
        <strain evidence="9">NCTC12965</strain>
    </source>
</reference>
<dbReference type="AlphaFoldDB" id="A0A4U9WEK1"/>
<evidence type="ECO:0000256" key="5">
    <source>
        <dbReference type="ARBA" id="ARBA00022985"/>
    </source>
</evidence>
<dbReference type="SUPFAM" id="SSF53448">
    <property type="entry name" value="Nucleotide-diphospho-sugar transferases"/>
    <property type="match status" value="1"/>
</dbReference>
<dbReference type="EMBL" id="CABEEZ010000145">
    <property type="protein sequence ID" value="VTR57564.1"/>
    <property type="molecule type" value="Genomic_DNA"/>
</dbReference>
<keyword evidence="3 9" id="KW-0808">Transferase</keyword>
<evidence type="ECO:0000256" key="6">
    <source>
        <dbReference type="ARBA" id="ARBA00022989"/>
    </source>
</evidence>
<evidence type="ECO:0000256" key="2">
    <source>
        <dbReference type="ARBA" id="ARBA00022676"/>
    </source>
</evidence>
<dbReference type="EC" id="2.7.8.30" evidence="9"/>
<keyword evidence="5" id="KW-0448">Lipopolysaccharide biosynthesis</keyword>
<evidence type="ECO:0000256" key="1">
    <source>
        <dbReference type="ARBA" id="ARBA00022475"/>
    </source>
</evidence>
<dbReference type="InterPro" id="IPR050256">
    <property type="entry name" value="Glycosyltransferase_2"/>
</dbReference>
<evidence type="ECO:0000313" key="9">
    <source>
        <dbReference type="EMBL" id="VTR57564.1"/>
    </source>
</evidence>
<evidence type="ECO:0000259" key="8">
    <source>
        <dbReference type="Pfam" id="PF00535"/>
    </source>
</evidence>
<evidence type="ECO:0000256" key="4">
    <source>
        <dbReference type="ARBA" id="ARBA00022692"/>
    </source>
</evidence>
<name>A0A4U9WEK1_SERFO</name>
<dbReference type="PANTHER" id="PTHR48090:SF3">
    <property type="entry name" value="UNDECAPRENYL-PHOSPHATE 4-DEOXY-4-FORMAMIDO-L-ARABINOSE TRANSFERASE"/>
    <property type="match status" value="1"/>
</dbReference>
<keyword evidence="1" id="KW-1003">Cell membrane</keyword>
<keyword evidence="4" id="KW-0812">Transmembrane</keyword>
<accession>A0A4U9WEK1</accession>
<keyword evidence="6" id="KW-1133">Transmembrane helix</keyword>
<evidence type="ECO:0000256" key="7">
    <source>
        <dbReference type="ARBA" id="ARBA00023136"/>
    </source>
</evidence>